<evidence type="ECO:0000313" key="1">
    <source>
        <dbReference type="EMBL" id="KAK8563197.1"/>
    </source>
</evidence>
<organism evidence="1 2">
    <name type="scientific">Hibiscus sabdariffa</name>
    <name type="common">roselle</name>
    <dbReference type="NCBI Taxonomy" id="183260"/>
    <lineage>
        <taxon>Eukaryota</taxon>
        <taxon>Viridiplantae</taxon>
        <taxon>Streptophyta</taxon>
        <taxon>Embryophyta</taxon>
        <taxon>Tracheophyta</taxon>
        <taxon>Spermatophyta</taxon>
        <taxon>Magnoliopsida</taxon>
        <taxon>eudicotyledons</taxon>
        <taxon>Gunneridae</taxon>
        <taxon>Pentapetalae</taxon>
        <taxon>rosids</taxon>
        <taxon>malvids</taxon>
        <taxon>Malvales</taxon>
        <taxon>Malvaceae</taxon>
        <taxon>Malvoideae</taxon>
        <taxon>Hibiscus</taxon>
    </lineage>
</organism>
<proteinExistence type="predicted"/>
<accession>A0ABR2EMG9</accession>
<sequence>MNINRLSYGSYISGGPGAILLGLKPSMAYVKVNPYRIPYINLQSPALYYKDTIYTLHGNTQEKKALGF</sequence>
<evidence type="ECO:0000313" key="2">
    <source>
        <dbReference type="Proteomes" id="UP001472677"/>
    </source>
</evidence>
<comment type="caution">
    <text evidence="1">The sequence shown here is derived from an EMBL/GenBank/DDBJ whole genome shotgun (WGS) entry which is preliminary data.</text>
</comment>
<keyword evidence="2" id="KW-1185">Reference proteome</keyword>
<reference evidence="1 2" key="1">
    <citation type="journal article" date="2024" name="G3 (Bethesda)">
        <title>Genome assembly of Hibiscus sabdariffa L. provides insights into metabolisms of medicinal natural products.</title>
        <authorList>
            <person name="Kim T."/>
        </authorList>
    </citation>
    <scope>NUCLEOTIDE SEQUENCE [LARGE SCALE GENOMIC DNA]</scope>
    <source>
        <strain evidence="1">TK-2024</strain>
        <tissue evidence="1">Old leaves</tissue>
    </source>
</reference>
<dbReference type="EMBL" id="JBBPBM010000012">
    <property type="protein sequence ID" value="KAK8563197.1"/>
    <property type="molecule type" value="Genomic_DNA"/>
</dbReference>
<name>A0ABR2EMG9_9ROSI</name>
<gene>
    <name evidence="1" type="ORF">V6N12_011252</name>
</gene>
<dbReference type="Proteomes" id="UP001472677">
    <property type="component" value="Unassembled WGS sequence"/>
</dbReference>
<protein>
    <submittedName>
        <fullName evidence="1">Uncharacterized protein</fullName>
    </submittedName>
</protein>